<dbReference type="GO" id="GO:0006233">
    <property type="term" value="P:dTDP biosynthetic process"/>
    <property type="evidence" value="ECO:0007669"/>
    <property type="project" value="InterPro"/>
</dbReference>
<evidence type="ECO:0000259" key="10">
    <source>
        <dbReference type="Pfam" id="PF02223"/>
    </source>
</evidence>
<feature type="domain" description="Thymidylate kinase-like" evidence="10">
    <location>
        <begin position="9"/>
        <end position="192"/>
    </location>
</feature>
<dbReference type="PANTHER" id="PTHR10344">
    <property type="entry name" value="THYMIDYLATE KINASE"/>
    <property type="match status" value="1"/>
</dbReference>
<evidence type="ECO:0000256" key="6">
    <source>
        <dbReference type="ARBA" id="ARBA00022727"/>
    </source>
</evidence>
<protein>
    <recommendedName>
        <fullName evidence="4">Thymidylate kinase</fullName>
        <ecNumber evidence="3">2.7.4.9</ecNumber>
    </recommendedName>
</protein>
<dbReference type="SUPFAM" id="SSF52540">
    <property type="entry name" value="P-loop containing nucleoside triphosphate hydrolases"/>
    <property type="match status" value="1"/>
</dbReference>
<dbReference type="GO" id="GO:0005829">
    <property type="term" value="C:cytosol"/>
    <property type="evidence" value="ECO:0007669"/>
    <property type="project" value="TreeGrafter"/>
</dbReference>
<evidence type="ECO:0000313" key="12">
    <source>
        <dbReference type="Proteomes" id="UP001182556"/>
    </source>
</evidence>
<dbReference type="FunFam" id="3.40.50.300:FF:000679">
    <property type="entry name" value="Thymidylate kinase"/>
    <property type="match status" value="1"/>
</dbReference>
<name>A0AAD9D1P7_PAPLA</name>
<keyword evidence="9" id="KW-0067">ATP-binding</keyword>
<dbReference type="Pfam" id="PF02223">
    <property type="entry name" value="Thymidylate_kin"/>
    <property type="match status" value="1"/>
</dbReference>
<dbReference type="GO" id="GO:0006227">
    <property type="term" value="P:dUDP biosynthetic process"/>
    <property type="evidence" value="ECO:0007669"/>
    <property type="project" value="TreeGrafter"/>
</dbReference>
<dbReference type="GO" id="GO:0004798">
    <property type="term" value="F:dTMP kinase activity"/>
    <property type="evidence" value="ECO:0007669"/>
    <property type="project" value="UniProtKB-EC"/>
</dbReference>
<accession>A0AAD9D1P7</accession>
<dbReference type="InterPro" id="IPR039430">
    <property type="entry name" value="Thymidylate_kin-like_dom"/>
</dbReference>
<keyword evidence="12" id="KW-1185">Reference proteome</keyword>
<keyword evidence="6" id="KW-0545">Nucleotide biosynthesis</keyword>
<dbReference type="GO" id="GO:0005634">
    <property type="term" value="C:nucleus"/>
    <property type="evidence" value="ECO:0007669"/>
    <property type="project" value="TreeGrafter"/>
</dbReference>
<dbReference type="CDD" id="cd01672">
    <property type="entry name" value="TMPK"/>
    <property type="match status" value="1"/>
</dbReference>
<dbReference type="EMBL" id="JAODAN010000005">
    <property type="protein sequence ID" value="KAK1924348.1"/>
    <property type="molecule type" value="Genomic_DNA"/>
</dbReference>
<comment type="pathway">
    <text evidence="1">Pyrimidine metabolism; dTTP biosynthesis.</text>
</comment>
<dbReference type="HAMAP" id="MF_00165">
    <property type="entry name" value="Thymidylate_kinase"/>
    <property type="match status" value="1"/>
</dbReference>
<dbReference type="EC" id="2.7.4.9" evidence="3"/>
<evidence type="ECO:0000313" key="11">
    <source>
        <dbReference type="EMBL" id="KAK1924348.1"/>
    </source>
</evidence>
<dbReference type="InterPro" id="IPR018094">
    <property type="entry name" value="Thymidylate_kinase"/>
</dbReference>
<evidence type="ECO:0000256" key="9">
    <source>
        <dbReference type="ARBA" id="ARBA00022840"/>
    </source>
</evidence>
<dbReference type="Proteomes" id="UP001182556">
    <property type="component" value="Unassembled WGS sequence"/>
</dbReference>
<dbReference type="Gene3D" id="3.40.50.300">
    <property type="entry name" value="P-loop containing nucleotide triphosphate hydrolases"/>
    <property type="match status" value="1"/>
</dbReference>
<evidence type="ECO:0000256" key="2">
    <source>
        <dbReference type="ARBA" id="ARBA00009776"/>
    </source>
</evidence>
<comment type="similarity">
    <text evidence="2">Belongs to the thymidylate kinase family.</text>
</comment>
<keyword evidence="8 11" id="KW-0418">Kinase</keyword>
<dbReference type="PANTHER" id="PTHR10344:SF1">
    <property type="entry name" value="THYMIDYLATE KINASE"/>
    <property type="match status" value="1"/>
</dbReference>
<dbReference type="GO" id="GO:0004550">
    <property type="term" value="F:nucleoside diphosphate kinase activity"/>
    <property type="evidence" value="ECO:0007669"/>
    <property type="project" value="TreeGrafter"/>
</dbReference>
<keyword evidence="5" id="KW-0808">Transferase</keyword>
<evidence type="ECO:0000256" key="4">
    <source>
        <dbReference type="ARBA" id="ARBA00017144"/>
    </source>
</evidence>
<evidence type="ECO:0000256" key="1">
    <source>
        <dbReference type="ARBA" id="ARBA00004992"/>
    </source>
</evidence>
<dbReference type="GO" id="GO:0005524">
    <property type="term" value="F:ATP binding"/>
    <property type="evidence" value="ECO:0007669"/>
    <property type="project" value="UniProtKB-KW"/>
</dbReference>
<evidence type="ECO:0000256" key="7">
    <source>
        <dbReference type="ARBA" id="ARBA00022741"/>
    </source>
</evidence>
<evidence type="ECO:0000256" key="8">
    <source>
        <dbReference type="ARBA" id="ARBA00022777"/>
    </source>
</evidence>
<dbReference type="NCBIfam" id="TIGR00041">
    <property type="entry name" value="DTMP_kinase"/>
    <property type="match status" value="1"/>
</dbReference>
<sequence length="217" mass="24594">MTRGMFIVLEGLDRSGKSTQVSNLVEKLDQSGRKAVLRKFPDRTTTIGKMIDNYLQSKAELDDRAIHLLFSANRWEIAAAIEDDLARGLDVIADRYAFSGIAFSAAKGLDFDFCLNPDRGLPLPDLTLFLTLPPEVASARAAYGTERYETTEIQRKVREEFKRVKDKVIEIHGEVWEDIDARGSVEEVGRLIWSAIQRKTHTERPDGIGRLWEKVDK</sequence>
<proteinExistence type="inferred from homology"/>
<dbReference type="GO" id="GO:0006235">
    <property type="term" value="P:dTTP biosynthetic process"/>
    <property type="evidence" value="ECO:0007669"/>
    <property type="project" value="TreeGrafter"/>
</dbReference>
<comment type="caution">
    <text evidence="11">The sequence shown here is derived from an EMBL/GenBank/DDBJ whole genome shotgun (WGS) entry which is preliminary data.</text>
</comment>
<keyword evidence="7" id="KW-0547">Nucleotide-binding</keyword>
<evidence type="ECO:0000256" key="5">
    <source>
        <dbReference type="ARBA" id="ARBA00022679"/>
    </source>
</evidence>
<organism evidence="11 12">
    <name type="scientific">Papiliotrema laurentii</name>
    <name type="common">Cryptococcus laurentii</name>
    <dbReference type="NCBI Taxonomy" id="5418"/>
    <lineage>
        <taxon>Eukaryota</taxon>
        <taxon>Fungi</taxon>
        <taxon>Dikarya</taxon>
        <taxon>Basidiomycota</taxon>
        <taxon>Agaricomycotina</taxon>
        <taxon>Tremellomycetes</taxon>
        <taxon>Tremellales</taxon>
        <taxon>Rhynchogastremaceae</taxon>
        <taxon>Papiliotrema</taxon>
    </lineage>
</organism>
<evidence type="ECO:0000256" key="3">
    <source>
        <dbReference type="ARBA" id="ARBA00012980"/>
    </source>
</evidence>
<reference evidence="11" key="1">
    <citation type="submission" date="2023-02" db="EMBL/GenBank/DDBJ databases">
        <title>Identification and recombinant expression of a fungal hydrolase from Papiliotrema laurentii that hydrolyzes apple cutin and clears colloidal polyester polyurethane.</title>
        <authorList>
            <consortium name="DOE Joint Genome Institute"/>
            <person name="Roman V.A."/>
            <person name="Bojanowski C."/>
            <person name="Crable B.R."/>
            <person name="Wagner D.N."/>
            <person name="Hung C.S."/>
            <person name="Nadeau L.J."/>
            <person name="Schratz L."/>
            <person name="Haridas S."/>
            <person name="Pangilinan J."/>
            <person name="Lipzen A."/>
            <person name="Na H."/>
            <person name="Yan M."/>
            <person name="Ng V."/>
            <person name="Grigoriev I.V."/>
            <person name="Spatafora J.W."/>
            <person name="Barlow D."/>
            <person name="Biffinger J."/>
            <person name="Kelley-Loughnane N."/>
            <person name="Varaljay V.A."/>
            <person name="Crookes-Goodson W.J."/>
        </authorList>
    </citation>
    <scope>NUCLEOTIDE SEQUENCE</scope>
    <source>
        <strain evidence="11">5307AH</strain>
    </source>
</reference>
<dbReference type="AlphaFoldDB" id="A0AAD9D1P7"/>
<gene>
    <name evidence="11" type="ORF">DB88DRAFT_463932</name>
</gene>
<dbReference type="InterPro" id="IPR027417">
    <property type="entry name" value="P-loop_NTPase"/>
</dbReference>